<reference evidence="7" key="1">
    <citation type="submission" date="2019-11" db="EMBL/GenBank/DDBJ databases">
        <title>The nuclear and mitochondrial genomes of Frieseomelitta varia - a highly eusocial stingless bee (Meliponini) with a permanently sterile worker caste.</title>
        <authorList>
            <person name="Freitas F.C.P."/>
            <person name="Lourenco A.P."/>
            <person name="Nunes F.M.F."/>
            <person name="Paschoal A.R."/>
            <person name="Abreu F.C.P."/>
            <person name="Barbin F.O."/>
            <person name="Bataglia L."/>
            <person name="Cardoso-Junior C.A.M."/>
            <person name="Cervoni M.S."/>
            <person name="Silva S.R."/>
            <person name="Dalarmi F."/>
            <person name="Del Lama M.A."/>
            <person name="Depintor T.S."/>
            <person name="Ferreira K.M."/>
            <person name="Goria P.S."/>
            <person name="Jaskot M.C."/>
            <person name="Lago D.C."/>
            <person name="Luna-Lucena D."/>
            <person name="Moda L.M."/>
            <person name="Nascimento L."/>
            <person name="Pedrino M."/>
            <person name="Rabico F.O."/>
            <person name="Sanches F.C."/>
            <person name="Santos D.E."/>
            <person name="Santos C.G."/>
            <person name="Vieira J."/>
            <person name="Lopes T.F."/>
            <person name="Barchuk A.R."/>
            <person name="Hartfelder K."/>
            <person name="Simoes Z.L.P."/>
            <person name="Bitondi M.M.G."/>
            <person name="Pinheiro D.G."/>
        </authorList>
    </citation>
    <scope>NUCLEOTIDE SEQUENCE</scope>
    <source>
        <strain evidence="7">USP_RPSP 00005682</strain>
        <tissue evidence="7">Whole individual</tissue>
    </source>
</reference>
<comment type="subcellular location">
    <subcellularLocation>
        <location evidence="1">Membrane</location>
        <topology evidence="1">Multi-pass membrane protein</topology>
    </subcellularLocation>
</comment>
<feature type="transmembrane region" description="Helical" evidence="5">
    <location>
        <begin position="169"/>
        <end position="197"/>
    </location>
</feature>
<evidence type="ECO:0000256" key="2">
    <source>
        <dbReference type="ARBA" id="ARBA00022692"/>
    </source>
</evidence>
<comment type="caution">
    <text evidence="7">The sequence shown here is derived from an EMBL/GenBank/DDBJ whole genome shotgun (WGS) entry which is preliminary data.</text>
</comment>
<keyword evidence="8" id="KW-1185">Reference proteome</keyword>
<dbReference type="InterPro" id="IPR011547">
    <property type="entry name" value="SLC26A/SulP_dom"/>
</dbReference>
<dbReference type="EMBL" id="WNWW01000038">
    <property type="protein sequence ID" value="KAF3430577.1"/>
    <property type="molecule type" value="Genomic_DNA"/>
</dbReference>
<evidence type="ECO:0000256" key="4">
    <source>
        <dbReference type="ARBA" id="ARBA00023136"/>
    </source>
</evidence>
<name>A0A833SCX1_9HYME</name>
<dbReference type="GO" id="GO:0016020">
    <property type="term" value="C:membrane"/>
    <property type="evidence" value="ECO:0007669"/>
    <property type="project" value="UniProtKB-SubCell"/>
</dbReference>
<evidence type="ECO:0000256" key="5">
    <source>
        <dbReference type="SAM" id="Phobius"/>
    </source>
</evidence>
<gene>
    <name evidence="7" type="ORF">E2986_07678</name>
</gene>
<keyword evidence="2 5" id="KW-0812">Transmembrane</keyword>
<evidence type="ECO:0000259" key="6">
    <source>
        <dbReference type="PROSITE" id="PS50801"/>
    </source>
</evidence>
<dbReference type="InterPro" id="IPR001902">
    <property type="entry name" value="SLC26A/SulP_fam"/>
</dbReference>
<feature type="domain" description="STAS" evidence="6">
    <location>
        <begin position="585"/>
        <end position="700"/>
    </location>
</feature>
<protein>
    <recommendedName>
        <fullName evidence="6">STAS domain-containing protein</fullName>
    </recommendedName>
</protein>
<dbReference type="SUPFAM" id="SSF52091">
    <property type="entry name" value="SpoIIaa-like"/>
    <property type="match status" value="1"/>
</dbReference>
<feature type="transmembrane region" description="Helical" evidence="5">
    <location>
        <begin position="456"/>
        <end position="474"/>
    </location>
</feature>
<dbReference type="InterPro" id="IPR036513">
    <property type="entry name" value="STAS_dom_sf"/>
</dbReference>
<dbReference type="Pfam" id="PF01740">
    <property type="entry name" value="STAS"/>
    <property type="match status" value="1"/>
</dbReference>
<organism evidence="7 8">
    <name type="scientific">Frieseomelitta varia</name>
    <dbReference type="NCBI Taxonomy" id="561572"/>
    <lineage>
        <taxon>Eukaryota</taxon>
        <taxon>Metazoa</taxon>
        <taxon>Ecdysozoa</taxon>
        <taxon>Arthropoda</taxon>
        <taxon>Hexapoda</taxon>
        <taxon>Insecta</taxon>
        <taxon>Pterygota</taxon>
        <taxon>Neoptera</taxon>
        <taxon>Endopterygota</taxon>
        <taxon>Hymenoptera</taxon>
        <taxon>Apocrita</taxon>
        <taxon>Aculeata</taxon>
        <taxon>Apoidea</taxon>
        <taxon>Anthophila</taxon>
        <taxon>Apidae</taxon>
        <taxon>Frieseomelitta</taxon>
    </lineage>
</organism>
<dbReference type="Pfam" id="PF00916">
    <property type="entry name" value="Sulfate_transp"/>
    <property type="match status" value="1"/>
</dbReference>
<keyword evidence="4 5" id="KW-0472">Membrane</keyword>
<dbReference type="NCBIfam" id="TIGR00815">
    <property type="entry name" value="sulP"/>
    <property type="match status" value="1"/>
</dbReference>
<dbReference type="Proteomes" id="UP000655588">
    <property type="component" value="Unassembled WGS sequence"/>
</dbReference>
<evidence type="ECO:0000256" key="1">
    <source>
        <dbReference type="ARBA" id="ARBA00004141"/>
    </source>
</evidence>
<feature type="transmembrane region" description="Helical" evidence="5">
    <location>
        <begin position="247"/>
        <end position="266"/>
    </location>
</feature>
<proteinExistence type="predicted"/>
<feature type="transmembrane region" description="Helical" evidence="5">
    <location>
        <begin position="99"/>
        <end position="115"/>
    </location>
</feature>
<sequence length="721" mass="79863">MSALSPELTVRRPVYQQDELNHLCKYAKPNEALLKSIATKCRRIRPMMVLKNTIPLIGWLSTYNWKRDILGDIIAGITVAVMHIPQGMAYAILGNVPPIVGIYMAFFPVLVYLFLGTSRHNSMGTFALICMMTGKVVATYSTQGQLANNATTENELLSSMSNRYSPVEVATAVTFTVAVIQLAMYLLQLGVIASLLADSLVSGFTTSAAVHVFTSQLEDLLGLRNLPGRNGPFKLIFSYVDIVNSLHAVNTIALLTSCATILLLIINNALKPKLAKVIPFPIPIEMLVVVIGTLLSVYLNLAEVYGIVIVGDIPVGLPPPTLPPLSLIPNILLDSLVITMVSYTISMSMALIFAQKLSYEVDSNQELMAQGVGNLVGSFFSCMPFAASMSRSLIQQTTGGRTQLASLTSCVVLISVLLWIGPFFEPLPRCILASIIVVALKGMLMKVTEFKRFWKFDKIDGIIWAVTFTSVILLDVDYGLLIGIVFCVGKLIYFSVRPYTCSLALVPGTELYLDTKRYKGVMIVPLFLIFFFFSLNHGVKAQIHFIRFKANSLFRLVYFSRRYRLKRAWDESANTEVVFSDNRAGGLNFACRQHFRDEVYKIAGQAPRKEPNEDFEHGELKEVRKLRILILDLSSMSHVDLAGATTLGNLINDYSEIDIPVYIAGCSGPVYEMMRKCNLLEYKGSLFAAFPTVADAVHFAKCNTELTWSSPTYEDTIIARL</sequence>
<dbReference type="PROSITE" id="PS50801">
    <property type="entry name" value="STAS"/>
    <property type="match status" value="1"/>
</dbReference>
<feature type="transmembrane region" description="Helical" evidence="5">
    <location>
        <begin position="404"/>
        <end position="420"/>
    </location>
</feature>
<feature type="transmembrane region" description="Helical" evidence="5">
    <location>
        <begin position="287"/>
        <end position="311"/>
    </location>
</feature>
<evidence type="ECO:0000313" key="7">
    <source>
        <dbReference type="EMBL" id="KAF3430577.1"/>
    </source>
</evidence>
<dbReference type="PANTHER" id="PTHR11814">
    <property type="entry name" value="SULFATE TRANSPORTER"/>
    <property type="match status" value="1"/>
</dbReference>
<dbReference type="Gene3D" id="3.30.750.24">
    <property type="entry name" value="STAS domain"/>
    <property type="match status" value="1"/>
</dbReference>
<evidence type="ECO:0000313" key="8">
    <source>
        <dbReference type="Proteomes" id="UP000655588"/>
    </source>
</evidence>
<dbReference type="GO" id="GO:0055085">
    <property type="term" value="P:transmembrane transport"/>
    <property type="evidence" value="ECO:0007669"/>
    <property type="project" value="InterPro"/>
</dbReference>
<keyword evidence="3 5" id="KW-1133">Transmembrane helix</keyword>
<dbReference type="InterPro" id="IPR002645">
    <property type="entry name" value="STAS_dom"/>
</dbReference>
<feature type="transmembrane region" description="Helical" evidence="5">
    <location>
        <begin position="426"/>
        <end position="444"/>
    </location>
</feature>
<feature type="transmembrane region" description="Helical" evidence="5">
    <location>
        <begin position="518"/>
        <end position="535"/>
    </location>
</feature>
<accession>A0A833SCX1</accession>
<evidence type="ECO:0000256" key="3">
    <source>
        <dbReference type="ARBA" id="ARBA00022989"/>
    </source>
</evidence>
<dbReference type="CDD" id="cd07042">
    <property type="entry name" value="STAS_SulP_like_sulfate_transporter"/>
    <property type="match status" value="1"/>
</dbReference>
<feature type="transmembrane region" description="Helical" evidence="5">
    <location>
        <begin position="331"/>
        <end position="354"/>
    </location>
</feature>
<dbReference type="AlphaFoldDB" id="A0A833SCX1"/>